<gene>
    <name evidence="1" type="ORF">B0I36DRAFT_86925</name>
</gene>
<evidence type="ECO:0000313" key="1">
    <source>
        <dbReference type="EMBL" id="KAH7035019.1"/>
    </source>
</evidence>
<comment type="caution">
    <text evidence="1">The sequence shown here is derived from an EMBL/GenBank/DDBJ whole genome shotgun (WGS) entry which is preliminary data.</text>
</comment>
<proteinExistence type="predicted"/>
<organism evidence="1 2">
    <name type="scientific">Microdochium trichocladiopsis</name>
    <dbReference type="NCBI Taxonomy" id="1682393"/>
    <lineage>
        <taxon>Eukaryota</taxon>
        <taxon>Fungi</taxon>
        <taxon>Dikarya</taxon>
        <taxon>Ascomycota</taxon>
        <taxon>Pezizomycotina</taxon>
        <taxon>Sordariomycetes</taxon>
        <taxon>Xylariomycetidae</taxon>
        <taxon>Xylariales</taxon>
        <taxon>Microdochiaceae</taxon>
        <taxon>Microdochium</taxon>
    </lineage>
</organism>
<dbReference type="EMBL" id="JAGTJQ010000003">
    <property type="protein sequence ID" value="KAH7035019.1"/>
    <property type="molecule type" value="Genomic_DNA"/>
</dbReference>
<dbReference type="RefSeq" id="XP_046015112.1">
    <property type="nucleotide sequence ID" value="XM_046163486.1"/>
</dbReference>
<name>A0A9P8YBJ0_9PEZI</name>
<evidence type="ECO:0000313" key="2">
    <source>
        <dbReference type="Proteomes" id="UP000756346"/>
    </source>
</evidence>
<protein>
    <submittedName>
        <fullName evidence="1">Uncharacterized protein</fullName>
    </submittedName>
</protein>
<sequence length="66" mass="7038">MNLARPSRQGKKKVVEKHDCNGAAAIGHIRRGIVRGLFLPAAVSGSVNTGDFRAQIGEMHSGWVAL</sequence>
<reference evidence="1" key="1">
    <citation type="journal article" date="2021" name="Nat. Commun.">
        <title>Genetic determinants of endophytism in the Arabidopsis root mycobiome.</title>
        <authorList>
            <person name="Mesny F."/>
            <person name="Miyauchi S."/>
            <person name="Thiergart T."/>
            <person name="Pickel B."/>
            <person name="Atanasova L."/>
            <person name="Karlsson M."/>
            <person name="Huettel B."/>
            <person name="Barry K.W."/>
            <person name="Haridas S."/>
            <person name="Chen C."/>
            <person name="Bauer D."/>
            <person name="Andreopoulos W."/>
            <person name="Pangilinan J."/>
            <person name="LaButti K."/>
            <person name="Riley R."/>
            <person name="Lipzen A."/>
            <person name="Clum A."/>
            <person name="Drula E."/>
            <person name="Henrissat B."/>
            <person name="Kohler A."/>
            <person name="Grigoriev I.V."/>
            <person name="Martin F.M."/>
            <person name="Hacquard S."/>
        </authorList>
    </citation>
    <scope>NUCLEOTIDE SEQUENCE</scope>
    <source>
        <strain evidence="1">MPI-CAGE-CH-0230</strain>
    </source>
</reference>
<dbReference type="Proteomes" id="UP000756346">
    <property type="component" value="Unassembled WGS sequence"/>
</dbReference>
<keyword evidence="2" id="KW-1185">Reference proteome</keyword>
<dbReference type="AlphaFoldDB" id="A0A9P8YBJ0"/>
<dbReference type="GeneID" id="70193032"/>
<accession>A0A9P8YBJ0</accession>